<keyword evidence="3" id="KW-0378">Hydrolase</keyword>
<dbReference type="GO" id="GO:0046872">
    <property type="term" value="F:metal ion binding"/>
    <property type="evidence" value="ECO:0007669"/>
    <property type="project" value="UniProtKB-KW"/>
</dbReference>
<comment type="caution">
    <text evidence="6">The sequence shown here is derived from an EMBL/GenBank/DDBJ whole genome shotgun (WGS) entry which is preliminary data.</text>
</comment>
<evidence type="ECO:0000313" key="6">
    <source>
        <dbReference type="EMBL" id="GAK47237.1"/>
    </source>
</evidence>
<dbReference type="Gene3D" id="3.30.540.10">
    <property type="entry name" value="Fructose-1,6-Bisphosphatase, subunit A, domain 1"/>
    <property type="match status" value="1"/>
</dbReference>
<organism evidence="6 7">
    <name type="scientific">Secundilactobacillus oryzae JCM 18671</name>
    <dbReference type="NCBI Taxonomy" id="1291743"/>
    <lineage>
        <taxon>Bacteria</taxon>
        <taxon>Bacillati</taxon>
        <taxon>Bacillota</taxon>
        <taxon>Bacilli</taxon>
        <taxon>Lactobacillales</taxon>
        <taxon>Lactobacillaceae</taxon>
        <taxon>Secundilactobacillus</taxon>
    </lineage>
</organism>
<keyword evidence="7" id="KW-1185">Reference proteome</keyword>
<dbReference type="RefSeq" id="WP_034526264.1">
    <property type="nucleotide sequence ID" value="NZ_BBJM01000003.1"/>
</dbReference>
<feature type="binding site" evidence="5">
    <location>
        <position position="92"/>
    </location>
    <ligand>
        <name>Mg(2+)</name>
        <dbReference type="ChEBI" id="CHEBI:18420"/>
        <label>1</label>
        <note>catalytic</note>
    </ligand>
</feature>
<dbReference type="GO" id="GO:0006020">
    <property type="term" value="P:inositol metabolic process"/>
    <property type="evidence" value="ECO:0007669"/>
    <property type="project" value="TreeGrafter"/>
</dbReference>
<evidence type="ECO:0000256" key="3">
    <source>
        <dbReference type="ARBA" id="ARBA00022801"/>
    </source>
</evidence>
<dbReference type="PRINTS" id="PR00377">
    <property type="entry name" value="IMPHPHTASES"/>
</dbReference>
<keyword evidence="4 5" id="KW-0460">Magnesium</keyword>
<dbReference type="GO" id="GO:0008934">
    <property type="term" value="F:inositol monophosphate 1-phosphatase activity"/>
    <property type="evidence" value="ECO:0007669"/>
    <property type="project" value="TreeGrafter"/>
</dbReference>
<dbReference type="GO" id="GO:0007165">
    <property type="term" value="P:signal transduction"/>
    <property type="evidence" value="ECO:0007669"/>
    <property type="project" value="TreeGrafter"/>
</dbReference>
<gene>
    <name evidence="6" type="ORF">LOSG293_030760</name>
</gene>
<name>A0A081BGR9_9LACO</name>
<dbReference type="Pfam" id="PF00459">
    <property type="entry name" value="Inositol_P"/>
    <property type="match status" value="1"/>
</dbReference>
<evidence type="ECO:0000256" key="4">
    <source>
        <dbReference type="ARBA" id="ARBA00022842"/>
    </source>
</evidence>
<dbReference type="FunFam" id="3.30.540.10:FF:000003">
    <property type="entry name" value="Inositol-1-monophosphatase"/>
    <property type="match status" value="1"/>
</dbReference>
<dbReference type="CDD" id="cd01637">
    <property type="entry name" value="IMPase_like"/>
    <property type="match status" value="1"/>
</dbReference>
<feature type="binding site" evidence="5">
    <location>
        <position position="89"/>
    </location>
    <ligand>
        <name>Mg(2+)</name>
        <dbReference type="ChEBI" id="CHEBI:18420"/>
        <label>1</label>
        <note>catalytic</note>
    </ligand>
</feature>
<dbReference type="InterPro" id="IPR020583">
    <property type="entry name" value="Inositol_monoP_metal-BS"/>
</dbReference>
<evidence type="ECO:0000256" key="1">
    <source>
        <dbReference type="ARBA" id="ARBA00001946"/>
    </source>
</evidence>
<comment type="cofactor">
    <cofactor evidence="1 5">
        <name>Mg(2+)</name>
        <dbReference type="ChEBI" id="CHEBI:18420"/>
    </cofactor>
</comment>
<dbReference type="Gene3D" id="3.40.190.80">
    <property type="match status" value="1"/>
</dbReference>
<dbReference type="Proteomes" id="UP000028700">
    <property type="component" value="Unassembled WGS sequence"/>
</dbReference>
<dbReference type="SUPFAM" id="SSF56655">
    <property type="entry name" value="Carbohydrate phosphatase"/>
    <property type="match status" value="1"/>
</dbReference>
<proteinExistence type="predicted"/>
<sequence>MDEQAIIRVDQTVRKWLHADYDLMQKMMHKDLEVSEKTGPRDLVTNVDKASERFLIEKIRTFDPDAKILGEEGFGDCLTSMDGNVWIVDPLDGTMNFVKQRDHFAIMIALYQDGKGVLGYIFDVMNDVLYAGGPAVGVYANDERLTAPNNIPLSEGLFGASGPLVIGNISGMQEIIRHSRGMRIYGSAGIEFIHAFLGKTVGYSSFLKPWDFAAGRILAETLGLVVTKIDGSPLDMLSSNLVLVTTGKAQQDIRTIVNENV</sequence>
<evidence type="ECO:0000256" key="5">
    <source>
        <dbReference type="PIRSR" id="PIRSR600760-2"/>
    </source>
</evidence>
<protein>
    <submittedName>
        <fullName evidence="6">Inositol monophosphatase family protein</fullName>
    </submittedName>
</protein>
<feature type="binding site" evidence="5">
    <location>
        <position position="211"/>
    </location>
    <ligand>
        <name>Mg(2+)</name>
        <dbReference type="ChEBI" id="CHEBI:18420"/>
        <label>1</label>
        <note>catalytic</note>
    </ligand>
</feature>
<dbReference type="InterPro" id="IPR000760">
    <property type="entry name" value="Inositol_monophosphatase-like"/>
</dbReference>
<dbReference type="PANTHER" id="PTHR20854:SF4">
    <property type="entry name" value="INOSITOL-1-MONOPHOSPHATASE-RELATED"/>
    <property type="match status" value="1"/>
</dbReference>
<dbReference type="eggNOG" id="COG0483">
    <property type="taxonomic scope" value="Bacteria"/>
</dbReference>
<accession>A0A081BGR9</accession>
<feature type="binding site" evidence="5">
    <location>
        <position position="91"/>
    </location>
    <ligand>
        <name>Mg(2+)</name>
        <dbReference type="ChEBI" id="CHEBI:18420"/>
        <label>1</label>
        <note>catalytic</note>
    </ligand>
</feature>
<dbReference type="OrthoDB" id="9772456at2"/>
<reference evidence="6" key="1">
    <citation type="journal article" date="2014" name="Genome Announc.">
        <title>Draft Genome Sequence of Lactobacillus oryzae Strain SG293T.</title>
        <authorList>
            <person name="Tanizawa Y."/>
            <person name="Fujisawa T."/>
            <person name="Mochizuki T."/>
            <person name="Kaminuma E."/>
            <person name="Nakamura Y."/>
            <person name="Tohno M."/>
        </authorList>
    </citation>
    <scope>NUCLEOTIDE SEQUENCE [LARGE SCALE GENOMIC DNA]</scope>
    <source>
        <strain evidence="6">SG293</strain>
    </source>
</reference>
<dbReference type="PROSITE" id="PS00629">
    <property type="entry name" value="IMP_1"/>
    <property type="match status" value="1"/>
</dbReference>
<dbReference type="EMBL" id="BBJM01000003">
    <property type="protein sequence ID" value="GAK47237.1"/>
    <property type="molecule type" value="Genomic_DNA"/>
</dbReference>
<evidence type="ECO:0000313" key="7">
    <source>
        <dbReference type="Proteomes" id="UP000028700"/>
    </source>
</evidence>
<evidence type="ECO:0000256" key="2">
    <source>
        <dbReference type="ARBA" id="ARBA00022723"/>
    </source>
</evidence>
<keyword evidence="2 5" id="KW-0479">Metal-binding</keyword>
<dbReference type="STRING" id="1291743.LOSG293_030760"/>
<dbReference type="PANTHER" id="PTHR20854">
    <property type="entry name" value="INOSITOL MONOPHOSPHATASE"/>
    <property type="match status" value="1"/>
</dbReference>
<dbReference type="AlphaFoldDB" id="A0A081BGR9"/>
<feature type="binding site" evidence="5">
    <location>
        <position position="71"/>
    </location>
    <ligand>
        <name>Mg(2+)</name>
        <dbReference type="ChEBI" id="CHEBI:18420"/>
        <label>1</label>
        <note>catalytic</note>
    </ligand>
</feature>